<dbReference type="Pfam" id="PF13234">
    <property type="entry name" value="MTR4_beta-barrel"/>
    <property type="match status" value="2"/>
</dbReference>
<feature type="region of interest" description="Disordered" evidence="8">
    <location>
        <begin position="81"/>
        <end position="100"/>
    </location>
</feature>
<feature type="region of interest" description="Disordered" evidence="8">
    <location>
        <begin position="691"/>
        <end position="741"/>
    </location>
</feature>
<dbReference type="InterPro" id="IPR025696">
    <property type="entry name" value="Beta-barrel_MTR4"/>
</dbReference>
<comment type="subcellular location">
    <subcellularLocation>
        <location evidence="1">Cytoplasm</location>
    </subcellularLocation>
</comment>
<keyword evidence="2" id="KW-0963">Cytoplasm</keyword>
<protein>
    <recommendedName>
        <fullName evidence="13">DExH-box ATP-dependent RNA helicase DExH11</fullName>
    </recommendedName>
</protein>
<dbReference type="PROSITE" id="PS51194">
    <property type="entry name" value="HELICASE_CTER"/>
    <property type="match status" value="1"/>
</dbReference>
<reference evidence="11" key="1">
    <citation type="submission" date="2023-08" db="EMBL/GenBank/DDBJ databases">
        <title>A de novo genome assembly of Solanum verrucosum Schlechtendal, a Mexican diploid species geographically isolated from the other diploid A-genome species in potato relatives.</title>
        <authorList>
            <person name="Hosaka K."/>
        </authorList>
    </citation>
    <scope>NUCLEOTIDE SEQUENCE</scope>
    <source>
        <tissue evidence="11">Young leaves</tissue>
    </source>
</reference>
<dbReference type="InterPro" id="IPR014001">
    <property type="entry name" value="Helicase_ATP-bd"/>
</dbReference>
<keyword evidence="7" id="KW-0694">RNA-binding</keyword>
<name>A0AAF0TZE2_SOLVR</name>
<keyword evidence="3" id="KW-0547">Nucleotide-binding</keyword>
<dbReference type="Pfam" id="PF00270">
    <property type="entry name" value="DEAD"/>
    <property type="match status" value="1"/>
</dbReference>
<dbReference type="GO" id="GO:0004386">
    <property type="term" value="F:helicase activity"/>
    <property type="evidence" value="ECO:0007669"/>
    <property type="project" value="UniProtKB-KW"/>
</dbReference>
<keyword evidence="6" id="KW-0067">ATP-binding</keyword>
<dbReference type="InterPro" id="IPR011545">
    <property type="entry name" value="DEAD/DEAH_box_helicase_dom"/>
</dbReference>
<evidence type="ECO:0000256" key="8">
    <source>
        <dbReference type="SAM" id="MobiDB-lite"/>
    </source>
</evidence>
<feature type="region of interest" description="Disordered" evidence="8">
    <location>
        <begin position="1090"/>
        <end position="1112"/>
    </location>
</feature>
<dbReference type="GO" id="GO:0003723">
    <property type="term" value="F:RNA binding"/>
    <property type="evidence" value="ECO:0007669"/>
    <property type="project" value="UniProtKB-KW"/>
</dbReference>
<dbReference type="GO" id="GO:0005524">
    <property type="term" value="F:ATP binding"/>
    <property type="evidence" value="ECO:0007669"/>
    <property type="project" value="UniProtKB-KW"/>
</dbReference>
<dbReference type="PANTHER" id="PTHR12131:SF24">
    <property type="entry name" value="DEXH-BOX ATP-DEPENDENT RNA HELICASE DEXH11"/>
    <property type="match status" value="1"/>
</dbReference>
<evidence type="ECO:0000256" key="7">
    <source>
        <dbReference type="ARBA" id="ARBA00022884"/>
    </source>
</evidence>
<dbReference type="FunFam" id="3.40.50.300:FF:001047">
    <property type="entry name" value="DExH-box ATP-dependent RNA helicase DExH11"/>
    <property type="match status" value="1"/>
</dbReference>
<dbReference type="CDD" id="cd18795">
    <property type="entry name" value="SF2_C_Ski2"/>
    <property type="match status" value="1"/>
</dbReference>
<evidence type="ECO:0000256" key="4">
    <source>
        <dbReference type="ARBA" id="ARBA00022801"/>
    </source>
</evidence>
<dbReference type="EMBL" id="CP133617">
    <property type="protein sequence ID" value="WMV32093.1"/>
    <property type="molecule type" value="Genomic_DNA"/>
</dbReference>
<dbReference type="InterPro" id="IPR012961">
    <property type="entry name" value="Ski2/MTR4_C"/>
</dbReference>
<keyword evidence="4" id="KW-0378">Hydrolase</keyword>
<evidence type="ECO:0000256" key="2">
    <source>
        <dbReference type="ARBA" id="ARBA00022490"/>
    </source>
</evidence>
<evidence type="ECO:0000259" key="9">
    <source>
        <dbReference type="PROSITE" id="PS51192"/>
    </source>
</evidence>
<dbReference type="SMART" id="SM00487">
    <property type="entry name" value="DEXDc"/>
    <property type="match status" value="1"/>
</dbReference>
<proteinExistence type="predicted"/>
<evidence type="ECO:0008006" key="13">
    <source>
        <dbReference type="Google" id="ProtNLM"/>
    </source>
</evidence>
<feature type="domain" description="Helicase C-terminal" evidence="10">
    <location>
        <begin position="770"/>
        <end position="964"/>
    </location>
</feature>
<dbReference type="SMART" id="SM01142">
    <property type="entry name" value="DSHCT"/>
    <property type="match status" value="1"/>
</dbReference>
<evidence type="ECO:0000256" key="5">
    <source>
        <dbReference type="ARBA" id="ARBA00022806"/>
    </source>
</evidence>
<evidence type="ECO:0000313" key="12">
    <source>
        <dbReference type="Proteomes" id="UP001234989"/>
    </source>
</evidence>
<feature type="compositionally biased region" description="Basic and acidic residues" evidence="8">
    <location>
        <begin position="81"/>
        <end position="97"/>
    </location>
</feature>
<dbReference type="FunFam" id="1.10.3380.30:FF:000001">
    <property type="entry name" value="Ski2 ATP-dependent RNA helicase"/>
    <property type="match status" value="1"/>
</dbReference>
<dbReference type="InterPro" id="IPR001650">
    <property type="entry name" value="Helicase_C-like"/>
</dbReference>
<dbReference type="GO" id="GO:0070478">
    <property type="term" value="P:nuclear-transcribed mRNA catabolic process, 3'-5' exonucleolytic nonsense-mediated decay"/>
    <property type="evidence" value="ECO:0007669"/>
    <property type="project" value="TreeGrafter"/>
</dbReference>
<sequence length="1659" mass="185501">MITFMFQPPAFPKETPETIKEFIREKYLLPQLDADEFSPEKVGRQWEFDWFERAKILPDPSLPRSVVVPTWEVPFRRQRDRLDNGGWEPKSEERDVSELTIGADDSGALPRIVGPPKDFVRGSINSRPFRPGGLDDSPSLGRVVPDGATNGGWVREVLNGGPAQTAPPSFKQGPDLGDLKDTHSCSWNIYEDQSAVMNTVEVKLSDLSVQFDDLFKKAWQEDVTEFVGDGNGDDIAHVLYADDTLLQCEVDRVQALYLRVIFLVFEALQGMKVNLSKSTVFSVNAVDSIALFAEILQCHTSELQSEAEQLPSVKPELLQVEAEVNKSEVSDEGLDTEISVLDEILSVEAEGSISRLDGDKDGARQENDGWAVTGGSEVIVERFHDLIPDMALTFPFELDPFQKEAIYHLEKGNSVFVAAHTSAGKTVVAEYAFALAAKHCTRAVYTAPIKTISNQKYRDFCGKFDVGLLTGDISIRPEASCLIMTTEILRSMLYRGADMIRDIEWVIFDEVHYVNDVERGVVWEEVIIMLPRHINFVLLSATLVCIQSSLETLDLMQYQVQLDHHTQVPSKWVIELKSFHICLIRMSSQVAVAMAQDFDIGSCNHTLIFALQDTKLSPIRTQYPKVPNTIEFADWIGRTKQKKIHVTGTTKRPVPLEHCLFYSGELYKVCENEEFLPHGFKAAKDVHKKKTASSVSGGASLRPGSSTAADKGRGQRRDSSSQAKQHKHSGPQRFGNFGGGWGAQSTGPGQNVMGFRRSEVSLWLTLINKLLKKSLLPVVIFCFSKNRCDKSADNIPGTDLTSSSEKSEIRIFCAKAFSRLKGSDRNLPQIVRIQSLLHRGIAVHHAGLLPIVKEVVEMLFCRGLVKVLFSTETFAMGVNAPARTVVFDSLRKFDGKEFRQLLPGEYTQMAGRAGRRGLDKTGTVVVMCRDEIPFENDLKHVIVGTATRLESQFRLTYIMILHLLRVEELKVEDMLKRSFAEFHAQKKLPEQQQLLMRKLAQPTKSVECIKGEPAIEEYYDMYLEAEKYSHQIAEAVMQSPASQQYLTLGRAVVVKSQSAQDHLLGVVVKTPSSNNRQYIVLVLTPELPSTLETSSDASNRKDQKNSEMQILVPKSRRGYDDEYCSSVTSRKGTGAVNIKLPHRGNAAGMNYEVRGVDNKDFLYICVKKIKIDQVRLLEDVSAGAYSNTIQQLLGLKSEGNKYPPALDPVKVDKLSCLASGLSCASAFSITSILGWSETRREGSDSTIKPTSDKIASSRFSINSFPCVEACKLGLNFIRPLPNIGSAISSSPRPRLLPMPAFDPLRLSSVLRHDLSRELKEKMMVTHFEYPYVAAPFSVSPYAHDYGLGSPDRRNGPASIFPGSLYPGFLQSVCFYGVPPLRECQISLSICIYSMPDLKLKDMNLVEAYYKWNNLLQKMAQNKCHGCIKLDEHMKLAKELELHRAEVNALRFEMSDEALQQMPDFQGRIDVLKEIGCIDADLVVQIKGRVACEMNSGEELICTECLFENQLDDLEPEEAVAIMSSFVFQQKETSESFLTPKLSQAKKRLHETAIRLGELQAQFKLPIDPKEYAQENLKFGLVEVVYEWAKGTPFAEICELTDVPEGVIVRTIVRLDETCREFRNAAAIMGNSALYKKMETASNVIKRDIVFAASLYITGV</sequence>
<dbReference type="SUPFAM" id="SSF52540">
    <property type="entry name" value="P-loop containing nucleoside triphosphate hydrolases"/>
    <property type="match status" value="1"/>
</dbReference>
<dbReference type="Pfam" id="PF00271">
    <property type="entry name" value="Helicase_C"/>
    <property type="match status" value="1"/>
</dbReference>
<gene>
    <name evidence="11" type="ORF">MTR67_025478</name>
</gene>
<feature type="compositionally biased region" description="Polar residues" evidence="8">
    <location>
        <begin position="692"/>
        <end position="708"/>
    </location>
</feature>
<evidence type="ECO:0000259" key="10">
    <source>
        <dbReference type="PROSITE" id="PS51194"/>
    </source>
</evidence>
<evidence type="ECO:0000256" key="3">
    <source>
        <dbReference type="ARBA" id="ARBA00022741"/>
    </source>
</evidence>
<accession>A0AAF0TZE2</accession>
<evidence type="ECO:0000256" key="1">
    <source>
        <dbReference type="ARBA" id="ARBA00004496"/>
    </source>
</evidence>
<dbReference type="InterPro" id="IPR050699">
    <property type="entry name" value="RNA-DNA_Helicase"/>
</dbReference>
<dbReference type="Gene3D" id="1.10.3380.30">
    <property type="match status" value="2"/>
</dbReference>
<dbReference type="Pfam" id="PF08148">
    <property type="entry name" value="DSHCT"/>
    <property type="match status" value="1"/>
</dbReference>
<keyword evidence="12" id="KW-1185">Reference proteome</keyword>
<evidence type="ECO:0000256" key="6">
    <source>
        <dbReference type="ARBA" id="ARBA00022840"/>
    </source>
</evidence>
<dbReference type="Gene3D" id="3.40.50.300">
    <property type="entry name" value="P-loop containing nucleotide triphosphate hydrolases"/>
    <property type="match status" value="2"/>
</dbReference>
<dbReference type="GO" id="GO:0055087">
    <property type="term" value="C:Ski complex"/>
    <property type="evidence" value="ECO:0007669"/>
    <property type="project" value="TreeGrafter"/>
</dbReference>
<dbReference type="InterPro" id="IPR027417">
    <property type="entry name" value="P-loop_NTPase"/>
</dbReference>
<dbReference type="PANTHER" id="PTHR12131">
    <property type="entry name" value="ATP-DEPENDENT RNA AND DNA HELICASE"/>
    <property type="match status" value="1"/>
</dbReference>
<dbReference type="FunFam" id="3.40.50.300:FF:000354">
    <property type="entry name" value="ATP-dependent RNA helicase SKI2"/>
    <property type="match status" value="1"/>
</dbReference>
<dbReference type="SMART" id="SM00490">
    <property type="entry name" value="HELICc"/>
    <property type="match status" value="1"/>
</dbReference>
<evidence type="ECO:0000313" key="11">
    <source>
        <dbReference type="EMBL" id="WMV32093.1"/>
    </source>
</evidence>
<dbReference type="GO" id="GO:0016787">
    <property type="term" value="F:hydrolase activity"/>
    <property type="evidence" value="ECO:0007669"/>
    <property type="project" value="UniProtKB-KW"/>
</dbReference>
<dbReference type="InterPro" id="IPR048392">
    <property type="entry name" value="MTR4-like_stalk"/>
</dbReference>
<feature type="compositionally biased region" description="Basic and acidic residues" evidence="8">
    <location>
        <begin position="710"/>
        <end position="719"/>
    </location>
</feature>
<feature type="domain" description="Helicase ATP-binding" evidence="9">
    <location>
        <begin position="406"/>
        <end position="543"/>
    </location>
</feature>
<dbReference type="FunFam" id="1.10.3380.30:FF:000010">
    <property type="entry name" value="DExH-box ATP-dependent RNA helicase DExH11"/>
    <property type="match status" value="1"/>
</dbReference>
<dbReference type="Pfam" id="PF21408">
    <property type="entry name" value="MTR4-like_stalk"/>
    <property type="match status" value="1"/>
</dbReference>
<keyword evidence="5" id="KW-0347">Helicase</keyword>
<dbReference type="Proteomes" id="UP001234989">
    <property type="component" value="Chromosome 6"/>
</dbReference>
<organism evidence="11 12">
    <name type="scientific">Solanum verrucosum</name>
    <dbReference type="NCBI Taxonomy" id="315347"/>
    <lineage>
        <taxon>Eukaryota</taxon>
        <taxon>Viridiplantae</taxon>
        <taxon>Streptophyta</taxon>
        <taxon>Embryophyta</taxon>
        <taxon>Tracheophyta</taxon>
        <taxon>Spermatophyta</taxon>
        <taxon>Magnoliopsida</taxon>
        <taxon>eudicotyledons</taxon>
        <taxon>Gunneridae</taxon>
        <taxon>Pentapetalae</taxon>
        <taxon>asterids</taxon>
        <taxon>lamiids</taxon>
        <taxon>Solanales</taxon>
        <taxon>Solanaceae</taxon>
        <taxon>Solanoideae</taxon>
        <taxon>Solaneae</taxon>
        <taxon>Solanum</taxon>
    </lineage>
</organism>
<dbReference type="PROSITE" id="PS51192">
    <property type="entry name" value="HELICASE_ATP_BIND_1"/>
    <property type="match status" value="1"/>
</dbReference>